<evidence type="ECO:0000313" key="3">
    <source>
        <dbReference type="Proteomes" id="UP000886998"/>
    </source>
</evidence>
<gene>
    <name evidence="2" type="ORF">TNIN_44061</name>
</gene>
<evidence type="ECO:0000256" key="1">
    <source>
        <dbReference type="SAM" id="SignalP"/>
    </source>
</evidence>
<dbReference type="EMBL" id="BMAV01012889">
    <property type="protein sequence ID" value="GFY59932.1"/>
    <property type="molecule type" value="Genomic_DNA"/>
</dbReference>
<keyword evidence="1" id="KW-0732">Signal</keyword>
<evidence type="ECO:0008006" key="4">
    <source>
        <dbReference type="Google" id="ProtNLM"/>
    </source>
</evidence>
<feature type="signal peptide" evidence="1">
    <location>
        <begin position="1"/>
        <end position="26"/>
    </location>
</feature>
<name>A0A8X6XTH0_9ARAC</name>
<comment type="caution">
    <text evidence="2">The sequence shown here is derived from an EMBL/GenBank/DDBJ whole genome shotgun (WGS) entry which is preliminary data.</text>
</comment>
<keyword evidence="3" id="KW-1185">Reference proteome</keyword>
<dbReference type="Proteomes" id="UP000886998">
    <property type="component" value="Unassembled WGS sequence"/>
</dbReference>
<feature type="chain" id="PRO_5036489651" description="Secreted protein" evidence="1">
    <location>
        <begin position="27"/>
        <end position="85"/>
    </location>
</feature>
<proteinExistence type="predicted"/>
<protein>
    <recommendedName>
        <fullName evidence="4">Secreted protein</fullName>
    </recommendedName>
</protein>
<organism evidence="2 3">
    <name type="scientific">Trichonephila inaurata madagascariensis</name>
    <dbReference type="NCBI Taxonomy" id="2747483"/>
    <lineage>
        <taxon>Eukaryota</taxon>
        <taxon>Metazoa</taxon>
        <taxon>Ecdysozoa</taxon>
        <taxon>Arthropoda</taxon>
        <taxon>Chelicerata</taxon>
        <taxon>Arachnida</taxon>
        <taxon>Araneae</taxon>
        <taxon>Araneomorphae</taxon>
        <taxon>Entelegynae</taxon>
        <taxon>Araneoidea</taxon>
        <taxon>Nephilidae</taxon>
        <taxon>Trichonephila</taxon>
        <taxon>Trichonephila inaurata</taxon>
    </lineage>
</organism>
<dbReference type="AlphaFoldDB" id="A0A8X6XTH0"/>
<sequence length="85" mass="9897">MRSCHGRRFLLTWYLLRFSRRSIVDAASQLQRDFLPSVLMLCVETVIEYPSLKRRMNLFWASRGVTEVIKLLGSCLVVSGIEKFT</sequence>
<evidence type="ECO:0000313" key="2">
    <source>
        <dbReference type="EMBL" id="GFY59932.1"/>
    </source>
</evidence>
<accession>A0A8X6XTH0</accession>
<reference evidence="2" key="1">
    <citation type="submission" date="2020-08" db="EMBL/GenBank/DDBJ databases">
        <title>Multicomponent nature underlies the extraordinary mechanical properties of spider dragline silk.</title>
        <authorList>
            <person name="Kono N."/>
            <person name="Nakamura H."/>
            <person name="Mori M."/>
            <person name="Yoshida Y."/>
            <person name="Ohtoshi R."/>
            <person name="Malay A.D."/>
            <person name="Moran D.A.P."/>
            <person name="Tomita M."/>
            <person name="Numata K."/>
            <person name="Arakawa K."/>
        </authorList>
    </citation>
    <scope>NUCLEOTIDE SEQUENCE</scope>
</reference>